<dbReference type="EMBL" id="GGEC01064357">
    <property type="protein sequence ID" value="MBX44841.1"/>
    <property type="molecule type" value="Transcribed_RNA"/>
</dbReference>
<proteinExistence type="predicted"/>
<organism evidence="1">
    <name type="scientific">Rhizophora mucronata</name>
    <name type="common">Asiatic mangrove</name>
    <dbReference type="NCBI Taxonomy" id="61149"/>
    <lineage>
        <taxon>Eukaryota</taxon>
        <taxon>Viridiplantae</taxon>
        <taxon>Streptophyta</taxon>
        <taxon>Embryophyta</taxon>
        <taxon>Tracheophyta</taxon>
        <taxon>Spermatophyta</taxon>
        <taxon>Magnoliopsida</taxon>
        <taxon>eudicotyledons</taxon>
        <taxon>Gunneridae</taxon>
        <taxon>Pentapetalae</taxon>
        <taxon>rosids</taxon>
        <taxon>fabids</taxon>
        <taxon>Malpighiales</taxon>
        <taxon>Rhizophoraceae</taxon>
        <taxon>Rhizophora</taxon>
    </lineage>
</organism>
<sequence length="50" mass="5577">MVNAHFILNKHKGENGTYGSITNSSLNFFPIRVKICEIDTKAPQALRSSQ</sequence>
<name>A0A2P2NR20_RHIMU</name>
<accession>A0A2P2NR20</accession>
<evidence type="ECO:0000313" key="1">
    <source>
        <dbReference type="EMBL" id="MBX44841.1"/>
    </source>
</evidence>
<dbReference type="AlphaFoldDB" id="A0A2P2NR20"/>
<reference evidence="1" key="1">
    <citation type="submission" date="2018-02" db="EMBL/GenBank/DDBJ databases">
        <title>Rhizophora mucronata_Transcriptome.</title>
        <authorList>
            <person name="Meera S.P."/>
            <person name="Sreeshan A."/>
            <person name="Augustine A."/>
        </authorList>
    </citation>
    <scope>NUCLEOTIDE SEQUENCE</scope>
    <source>
        <tissue evidence="1">Leaf</tissue>
    </source>
</reference>
<protein>
    <submittedName>
        <fullName evidence="1">Uncharacterized protein</fullName>
    </submittedName>
</protein>